<dbReference type="InterPro" id="IPR004383">
    <property type="entry name" value="rRNA_lsu_MTrfase_RlmN/Cfr"/>
</dbReference>
<accession>A0A1M5DN76</accession>
<evidence type="ECO:0000256" key="7">
    <source>
        <dbReference type="ARBA" id="ARBA00022679"/>
    </source>
</evidence>
<dbReference type="FunFam" id="3.20.20.70:FF:000008">
    <property type="entry name" value="Dual-specificity RNA methyltransferase RlmN"/>
    <property type="match status" value="1"/>
</dbReference>
<comment type="catalytic activity">
    <reaction evidence="14">
        <text>adenosine(37) in tRNA + 2 reduced [2Fe-2S]-[ferredoxin] + 2 S-adenosyl-L-methionine = 2-methyladenosine(37) in tRNA + 5'-deoxyadenosine + L-methionine + 2 oxidized [2Fe-2S]-[ferredoxin] + S-adenosyl-L-homocysteine</text>
        <dbReference type="Rhea" id="RHEA:43332"/>
        <dbReference type="Rhea" id="RHEA-COMP:10000"/>
        <dbReference type="Rhea" id="RHEA-COMP:10001"/>
        <dbReference type="Rhea" id="RHEA-COMP:10162"/>
        <dbReference type="Rhea" id="RHEA-COMP:10485"/>
        <dbReference type="ChEBI" id="CHEBI:17319"/>
        <dbReference type="ChEBI" id="CHEBI:33737"/>
        <dbReference type="ChEBI" id="CHEBI:33738"/>
        <dbReference type="ChEBI" id="CHEBI:57844"/>
        <dbReference type="ChEBI" id="CHEBI:57856"/>
        <dbReference type="ChEBI" id="CHEBI:59789"/>
        <dbReference type="ChEBI" id="CHEBI:74411"/>
        <dbReference type="ChEBI" id="CHEBI:74497"/>
        <dbReference type="EC" id="2.1.1.192"/>
    </reaction>
</comment>
<dbReference type="PIRSF" id="PIRSF006004">
    <property type="entry name" value="CHP00048"/>
    <property type="match status" value="1"/>
</dbReference>
<evidence type="ECO:0000256" key="6">
    <source>
        <dbReference type="ARBA" id="ARBA00022603"/>
    </source>
</evidence>
<gene>
    <name evidence="14" type="primary">rlmN</name>
    <name evidence="16" type="ORF">SAMN02745157_2740</name>
</gene>
<dbReference type="SUPFAM" id="SSF102114">
    <property type="entry name" value="Radical SAM enzymes"/>
    <property type="match status" value="1"/>
</dbReference>
<dbReference type="RefSeq" id="WP_084527284.1">
    <property type="nucleotide sequence ID" value="NZ_FQUP01000002.1"/>
</dbReference>
<keyword evidence="4 14" id="KW-0963">Cytoplasm</keyword>
<feature type="domain" description="Radical SAM core" evidence="15">
    <location>
        <begin position="129"/>
        <end position="370"/>
    </location>
</feature>
<dbReference type="Proteomes" id="UP000184485">
    <property type="component" value="Unassembled WGS sequence"/>
</dbReference>
<comment type="subcellular location">
    <subcellularLocation>
        <location evidence="1 14">Cytoplasm</location>
    </subcellularLocation>
</comment>
<proteinExistence type="inferred from homology"/>
<dbReference type="Gene3D" id="1.10.150.530">
    <property type="match status" value="1"/>
</dbReference>
<evidence type="ECO:0000256" key="10">
    <source>
        <dbReference type="ARBA" id="ARBA00022723"/>
    </source>
</evidence>
<evidence type="ECO:0000256" key="4">
    <source>
        <dbReference type="ARBA" id="ARBA00022490"/>
    </source>
</evidence>
<dbReference type="InterPro" id="IPR007197">
    <property type="entry name" value="rSAM"/>
</dbReference>
<protein>
    <recommendedName>
        <fullName evidence="14">Dual-specificity RNA methyltransferase RlmN</fullName>
        <ecNumber evidence="14">2.1.1.192</ecNumber>
    </recommendedName>
    <alternativeName>
        <fullName evidence="14">23S rRNA (adenine(2503)-C(2))-methyltransferase</fullName>
    </alternativeName>
    <alternativeName>
        <fullName evidence="14">23S rRNA m2A2503 methyltransferase</fullName>
    </alternativeName>
    <alternativeName>
        <fullName evidence="14">Ribosomal RNA large subunit methyltransferase N</fullName>
    </alternativeName>
    <alternativeName>
        <fullName evidence="14">tRNA (adenine(37)-C(2))-methyltransferase</fullName>
    </alternativeName>
    <alternativeName>
        <fullName evidence="14">tRNA m2A37 methyltransferase</fullName>
    </alternativeName>
</protein>
<evidence type="ECO:0000256" key="9">
    <source>
        <dbReference type="ARBA" id="ARBA00022694"/>
    </source>
</evidence>
<feature type="binding site" evidence="14">
    <location>
        <position position="239"/>
    </location>
    <ligand>
        <name>S-adenosyl-L-methionine</name>
        <dbReference type="ChEBI" id="CHEBI:59789"/>
    </ligand>
</feature>
<comment type="similarity">
    <text evidence="2 14">Belongs to the radical SAM superfamily. RlmN family.</text>
</comment>
<dbReference type="PROSITE" id="PS51918">
    <property type="entry name" value="RADICAL_SAM"/>
    <property type="match status" value="1"/>
</dbReference>
<sequence>MTASIAAAPEAAVSNISRRTPVAETPSLVGLSRAGIGAELARIGVEQKQIRMRTAQIWNWVYARGVTDFGDMLNVSKDMRQTLSSAFTLKRPEIVTEQVSEDGTRKWLMRFPARGAGRPVEIETVYIPEIGRGTLCVSSQVGCTLTCSFCHTGTQKLVRNLTAEEIVGQILVARDRLGDFPDKATPVGAAVPTEGRLVSNIVMMGMGEPLYNFDNVKEALLIASDGEGLSLSKRRITLSTSGVVPEIPRAGTEIGSMLAISLHAVRDDLRDMLVPLNRKYPIAELLEACRNYPGLSNARRITFEYVMLKDVNDSPADARELVRLLKGIPAKINLIPFNPWPGVNYQCSSWETIEAFSDIVNRAGYASPIRTPRGRDILAACGQLKSESERMRARERLALEAMITDDGE</sequence>
<evidence type="ECO:0000256" key="8">
    <source>
        <dbReference type="ARBA" id="ARBA00022691"/>
    </source>
</evidence>
<evidence type="ECO:0000256" key="14">
    <source>
        <dbReference type="HAMAP-Rule" id="MF_01849"/>
    </source>
</evidence>
<evidence type="ECO:0000256" key="12">
    <source>
        <dbReference type="ARBA" id="ARBA00023014"/>
    </source>
</evidence>
<dbReference type="PANTHER" id="PTHR30544">
    <property type="entry name" value="23S RRNA METHYLTRANSFERASE"/>
    <property type="match status" value="1"/>
</dbReference>
<evidence type="ECO:0000313" key="16">
    <source>
        <dbReference type="EMBL" id="SHF68331.1"/>
    </source>
</evidence>
<dbReference type="GO" id="GO:0070040">
    <property type="term" value="F:rRNA (adenine(2503)-C2-)-methyltransferase activity"/>
    <property type="evidence" value="ECO:0007669"/>
    <property type="project" value="UniProtKB-UniRule"/>
</dbReference>
<keyword evidence="11 14" id="KW-0408">Iron</keyword>
<keyword evidence="7 14" id="KW-0808">Transferase</keyword>
<dbReference type="Pfam" id="PF21016">
    <property type="entry name" value="RlmN_N"/>
    <property type="match status" value="1"/>
</dbReference>
<keyword evidence="6 14" id="KW-0489">Methyltransferase</keyword>
<comment type="cofactor">
    <cofactor evidence="14">
        <name>[4Fe-4S] cluster</name>
        <dbReference type="ChEBI" id="CHEBI:49883"/>
    </cofactor>
    <text evidence="14">Binds 1 [4Fe-4S] cluster. The cluster is coordinated with 3 cysteines and an exchangeable S-adenosyl-L-methionine.</text>
</comment>
<dbReference type="OrthoDB" id="9793973at2"/>
<reference evidence="16 17" key="1">
    <citation type="submission" date="2016-11" db="EMBL/GenBank/DDBJ databases">
        <authorList>
            <person name="Jaros S."/>
            <person name="Januszkiewicz K."/>
            <person name="Wedrychowicz H."/>
        </authorList>
    </citation>
    <scope>NUCLEOTIDE SEQUENCE [LARGE SCALE GENOMIC DNA]</scope>
    <source>
        <strain evidence="16 17">DSM 19436</strain>
    </source>
</reference>
<dbReference type="GO" id="GO:0019843">
    <property type="term" value="F:rRNA binding"/>
    <property type="evidence" value="ECO:0007669"/>
    <property type="project" value="UniProtKB-UniRule"/>
</dbReference>
<dbReference type="GO" id="GO:0051539">
    <property type="term" value="F:4 iron, 4 sulfur cluster binding"/>
    <property type="evidence" value="ECO:0007669"/>
    <property type="project" value="UniProtKB-UniRule"/>
</dbReference>
<feature type="binding site" evidence="14">
    <location>
        <begin position="207"/>
        <end position="208"/>
    </location>
    <ligand>
        <name>S-adenosyl-L-methionine</name>
        <dbReference type="ChEBI" id="CHEBI:59789"/>
    </ligand>
</feature>
<dbReference type="SFLD" id="SFLDF00275">
    <property type="entry name" value="adenosine_C2_methyltransferase"/>
    <property type="match status" value="1"/>
</dbReference>
<dbReference type="InterPro" id="IPR040072">
    <property type="entry name" value="Methyltransferase_A"/>
</dbReference>
<keyword evidence="12 14" id="KW-0411">Iron-sulfur</keyword>
<dbReference type="PANTHER" id="PTHR30544:SF5">
    <property type="entry name" value="RADICAL SAM CORE DOMAIN-CONTAINING PROTEIN"/>
    <property type="match status" value="1"/>
</dbReference>
<keyword evidence="5 14" id="KW-0698">rRNA processing</keyword>
<keyword evidence="13 14" id="KW-1015">Disulfide bond</keyword>
<dbReference type="InterPro" id="IPR058240">
    <property type="entry name" value="rSAM_sf"/>
</dbReference>
<dbReference type="STRING" id="1122133.SAMN02745157_2740"/>
<dbReference type="SFLD" id="SFLDG01062">
    <property type="entry name" value="methyltransferase_(Class_A)"/>
    <property type="match status" value="1"/>
</dbReference>
<dbReference type="Gene3D" id="3.20.20.70">
    <property type="entry name" value="Aldolase class I"/>
    <property type="match status" value="1"/>
</dbReference>
<keyword evidence="17" id="KW-1185">Reference proteome</keyword>
<dbReference type="GO" id="GO:0002935">
    <property type="term" value="F:tRNA (adenine(37)-C2)-methyltransferase activity"/>
    <property type="evidence" value="ECO:0007669"/>
    <property type="project" value="UniProtKB-UniRule"/>
</dbReference>
<evidence type="ECO:0000256" key="13">
    <source>
        <dbReference type="ARBA" id="ARBA00023157"/>
    </source>
</evidence>
<evidence type="ECO:0000313" key="17">
    <source>
        <dbReference type="Proteomes" id="UP000184485"/>
    </source>
</evidence>
<dbReference type="NCBIfam" id="TIGR00048">
    <property type="entry name" value="rRNA_mod_RlmN"/>
    <property type="match status" value="1"/>
</dbReference>
<evidence type="ECO:0000256" key="2">
    <source>
        <dbReference type="ARBA" id="ARBA00007544"/>
    </source>
</evidence>
<dbReference type="HAMAP" id="MF_01849">
    <property type="entry name" value="RNA_methyltr_RlmN"/>
    <property type="match status" value="1"/>
</dbReference>
<dbReference type="GO" id="GO:0046872">
    <property type="term" value="F:metal ion binding"/>
    <property type="evidence" value="ECO:0007669"/>
    <property type="project" value="UniProtKB-KW"/>
</dbReference>
<comment type="miscellaneous">
    <text evidence="14">Reaction proceeds by a ping-pong mechanism involving intermediate methylation of a conserved cysteine residue.</text>
</comment>
<dbReference type="EMBL" id="FQUP01000002">
    <property type="protein sequence ID" value="SHF68331.1"/>
    <property type="molecule type" value="Genomic_DNA"/>
</dbReference>
<dbReference type="InterPro" id="IPR048641">
    <property type="entry name" value="RlmN_N"/>
</dbReference>
<evidence type="ECO:0000259" key="15">
    <source>
        <dbReference type="PROSITE" id="PS51918"/>
    </source>
</evidence>
<dbReference type="EC" id="2.1.1.192" evidence="14"/>
<name>A0A1M5DN76_9HYPH</name>
<dbReference type="InterPro" id="IPR027492">
    <property type="entry name" value="RNA_MTrfase_RlmN"/>
</dbReference>
<comment type="catalytic activity">
    <reaction evidence="14">
        <text>adenosine(2503) in 23S rRNA + 2 reduced [2Fe-2S]-[ferredoxin] + 2 S-adenosyl-L-methionine = 2-methyladenosine(2503) in 23S rRNA + 5'-deoxyadenosine + L-methionine + 2 oxidized [2Fe-2S]-[ferredoxin] + S-adenosyl-L-homocysteine</text>
        <dbReference type="Rhea" id="RHEA:42916"/>
        <dbReference type="Rhea" id="RHEA-COMP:10000"/>
        <dbReference type="Rhea" id="RHEA-COMP:10001"/>
        <dbReference type="Rhea" id="RHEA-COMP:10152"/>
        <dbReference type="Rhea" id="RHEA-COMP:10282"/>
        <dbReference type="ChEBI" id="CHEBI:17319"/>
        <dbReference type="ChEBI" id="CHEBI:33737"/>
        <dbReference type="ChEBI" id="CHEBI:33738"/>
        <dbReference type="ChEBI" id="CHEBI:57844"/>
        <dbReference type="ChEBI" id="CHEBI:57856"/>
        <dbReference type="ChEBI" id="CHEBI:59789"/>
        <dbReference type="ChEBI" id="CHEBI:74411"/>
        <dbReference type="ChEBI" id="CHEBI:74497"/>
        <dbReference type="EC" id="2.1.1.192"/>
    </reaction>
</comment>
<comment type="caution">
    <text evidence="14">Lacks conserved residue(s) required for the propagation of feature annotation.</text>
</comment>
<keyword evidence="3 14" id="KW-0004">4Fe-4S</keyword>
<organism evidence="16 17">
    <name type="scientific">Kaistia soli DSM 19436</name>
    <dbReference type="NCBI Taxonomy" id="1122133"/>
    <lineage>
        <taxon>Bacteria</taxon>
        <taxon>Pseudomonadati</taxon>
        <taxon>Pseudomonadota</taxon>
        <taxon>Alphaproteobacteria</taxon>
        <taxon>Hyphomicrobiales</taxon>
        <taxon>Kaistiaceae</taxon>
        <taxon>Kaistia</taxon>
    </lineage>
</organism>
<dbReference type="GO" id="GO:0005737">
    <property type="term" value="C:cytoplasm"/>
    <property type="evidence" value="ECO:0007669"/>
    <property type="project" value="UniProtKB-SubCell"/>
</dbReference>
<feature type="binding site" evidence="14">
    <location>
        <position position="338"/>
    </location>
    <ligand>
        <name>S-adenosyl-L-methionine</name>
        <dbReference type="ChEBI" id="CHEBI:59789"/>
    </ligand>
</feature>
<dbReference type="CDD" id="cd01335">
    <property type="entry name" value="Radical_SAM"/>
    <property type="match status" value="1"/>
</dbReference>
<feature type="binding site" evidence="14">
    <location>
        <position position="150"/>
    </location>
    <ligand>
        <name>[4Fe-4S] cluster</name>
        <dbReference type="ChEBI" id="CHEBI:49883"/>
        <note>4Fe-4S-S-AdoMet</note>
    </ligand>
</feature>
<keyword evidence="10 14" id="KW-0479">Metal-binding</keyword>
<dbReference type="Pfam" id="PF04055">
    <property type="entry name" value="Radical_SAM"/>
    <property type="match status" value="1"/>
</dbReference>
<evidence type="ECO:0000256" key="5">
    <source>
        <dbReference type="ARBA" id="ARBA00022552"/>
    </source>
</evidence>
<dbReference type="InterPro" id="IPR013785">
    <property type="entry name" value="Aldolase_TIM"/>
</dbReference>
<evidence type="ECO:0000256" key="3">
    <source>
        <dbReference type="ARBA" id="ARBA00022485"/>
    </source>
</evidence>
<feature type="binding site" evidence="14">
    <location>
        <position position="147"/>
    </location>
    <ligand>
        <name>[4Fe-4S] cluster</name>
        <dbReference type="ChEBI" id="CHEBI:49883"/>
        <note>4Fe-4S-S-AdoMet</note>
    </ligand>
</feature>
<keyword evidence="8 14" id="KW-0949">S-adenosyl-L-methionine</keyword>
<dbReference type="GO" id="GO:0030488">
    <property type="term" value="P:tRNA methylation"/>
    <property type="evidence" value="ECO:0007669"/>
    <property type="project" value="UniProtKB-UniRule"/>
</dbReference>
<keyword evidence="9 14" id="KW-0819">tRNA processing</keyword>
<feature type="active site" description="Proton acceptor" evidence="14">
    <location>
        <position position="123"/>
    </location>
</feature>
<evidence type="ECO:0000256" key="11">
    <source>
        <dbReference type="ARBA" id="ARBA00023004"/>
    </source>
</evidence>
<dbReference type="AlphaFoldDB" id="A0A1M5DN76"/>
<dbReference type="GO" id="GO:0070475">
    <property type="term" value="P:rRNA base methylation"/>
    <property type="evidence" value="ECO:0007669"/>
    <property type="project" value="UniProtKB-UniRule"/>
</dbReference>
<dbReference type="SFLD" id="SFLDS00029">
    <property type="entry name" value="Radical_SAM"/>
    <property type="match status" value="1"/>
</dbReference>
<evidence type="ECO:0000256" key="1">
    <source>
        <dbReference type="ARBA" id="ARBA00004496"/>
    </source>
</evidence>
<feature type="binding site" evidence="14">
    <location>
        <position position="143"/>
    </location>
    <ligand>
        <name>[4Fe-4S] cluster</name>
        <dbReference type="ChEBI" id="CHEBI:49883"/>
        <note>4Fe-4S-S-AdoMet</note>
    </ligand>
</feature>
<feature type="active site" description="S-methylcysteine intermediate" evidence="14">
    <location>
        <position position="381"/>
    </location>
</feature>
<comment type="function">
    <text evidence="14">Specifically methylates position 2 of adenine 2503 in 23S rRNA and position 2 of adenine 37 in tRNAs. m2A2503 modification seems to play a crucial role in the proofreading step occurring at the peptidyl transferase center and thus would serve to optimize ribosomal fidelity.</text>
</comment>
<dbReference type="GO" id="GO:0000049">
    <property type="term" value="F:tRNA binding"/>
    <property type="evidence" value="ECO:0007669"/>
    <property type="project" value="UniProtKB-UniRule"/>
</dbReference>
<feature type="binding site" evidence="14">
    <location>
        <begin position="261"/>
        <end position="263"/>
    </location>
    <ligand>
        <name>S-adenosyl-L-methionine</name>
        <dbReference type="ChEBI" id="CHEBI:59789"/>
    </ligand>
</feature>